<proteinExistence type="predicted"/>
<protein>
    <submittedName>
        <fullName evidence="1">Uncharacterized protein</fullName>
    </submittedName>
</protein>
<organism evidence="1 2">
    <name type="scientific">Clavelina lepadiformis</name>
    <name type="common">Light-bulb sea squirt</name>
    <name type="synonym">Ascidia lepadiformis</name>
    <dbReference type="NCBI Taxonomy" id="159417"/>
    <lineage>
        <taxon>Eukaryota</taxon>
        <taxon>Metazoa</taxon>
        <taxon>Chordata</taxon>
        <taxon>Tunicata</taxon>
        <taxon>Ascidiacea</taxon>
        <taxon>Aplousobranchia</taxon>
        <taxon>Clavelinidae</taxon>
        <taxon>Clavelina</taxon>
    </lineage>
</organism>
<accession>A0ABP0GMD4</accession>
<sequence length="406" mass="46456">MITQHKVQFPPVANVWMGLQHARCSAEDGEEVEGKDVEVNHDTSEGMVTVIKSRIQVAEKTLRYSVKQQSIRKDKKDAIVNDDNSEWMEKYRVAEKCYMFIKFNKLHAAFLDITLLKILQFTKLIIKKPEVEKLTGHEDHAKKITTPIKMQSKPNRLHFRLSRRFLLVTGSHKESKRLIQNNDTTIIQSSSARPDATLARQAQSDPVSPAQFINVLHSRPYTSLHPHKSILGGTKCREVPPNKGSSIDLFTSRLIQEKCREQQHFIILIRSLRDGTEAAVQFKGSLSDKFAVHNCLYTLMAAMANACEGVKVGRRLTQMLFAAQLRSQVAKQDQEQQRAGAYWLQLFTLIPQSTPTHELKTWPPTSKEHPPRYELISGSRPIARLLLHFHDKVKRDMNQLHLDANM</sequence>
<dbReference type="Proteomes" id="UP001642483">
    <property type="component" value="Unassembled WGS sequence"/>
</dbReference>
<evidence type="ECO:0000313" key="2">
    <source>
        <dbReference type="Proteomes" id="UP001642483"/>
    </source>
</evidence>
<name>A0ABP0GMD4_CLALP</name>
<reference evidence="1 2" key="1">
    <citation type="submission" date="2024-02" db="EMBL/GenBank/DDBJ databases">
        <authorList>
            <person name="Daric V."/>
            <person name="Darras S."/>
        </authorList>
    </citation>
    <scope>NUCLEOTIDE SEQUENCE [LARGE SCALE GENOMIC DNA]</scope>
</reference>
<keyword evidence="2" id="KW-1185">Reference proteome</keyword>
<gene>
    <name evidence="1" type="ORF">CVLEPA_LOCUS26055</name>
</gene>
<comment type="caution">
    <text evidence="1">The sequence shown here is derived from an EMBL/GenBank/DDBJ whole genome shotgun (WGS) entry which is preliminary data.</text>
</comment>
<evidence type="ECO:0000313" key="1">
    <source>
        <dbReference type="EMBL" id="CAK8692817.1"/>
    </source>
</evidence>
<dbReference type="EMBL" id="CAWYQH010000130">
    <property type="protein sequence ID" value="CAK8692817.1"/>
    <property type="molecule type" value="Genomic_DNA"/>
</dbReference>